<protein>
    <recommendedName>
        <fullName evidence="3">RNA polymerase alpha subunit C-terminal domain-containing protein</fullName>
    </recommendedName>
</protein>
<dbReference type="EMBL" id="BJYU01000182">
    <property type="protein sequence ID" value="GEO18338.1"/>
    <property type="molecule type" value="Genomic_DNA"/>
</dbReference>
<dbReference type="AlphaFoldDB" id="A0A512C293"/>
<evidence type="ECO:0000313" key="2">
    <source>
        <dbReference type="Proteomes" id="UP000321085"/>
    </source>
</evidence>
<evidence type="ECO:0000313" key="1">
    <source>
        <dbReference type="EMBL" id="GEO18338.1"/>
    </source>
</evidence>
<proteinExistence type="predicted"/>
<name>A0A512C293_9HYPH</name>
<dbReference type="Proteomes" id="UP000321085">
    <property type="component" value="Unassembled WGS sequence"/>
</dbReference>
<accession>A0A512C293</accession>
<dbReference type="RefSeq" id="WP_147022967.1">
    <property type="nucleotide sequence ID" value="NZ_BJYU01000182.1"/>
</dbReference>
<sequence>MSHLNRYEIRAGPIAGLRLPFATWAVLMREGITTPDQLRAVADHLEQFEGIGRKSAQIIREELARVAPSNQGP</sequence>
<comment type="caution">
    <text evidence="1">The sequence shown here is derived from an EMBL/GenBank/DDBJ whole genome shotgun (WGS) entry which is preliminary data.</text>
</comment>
<keyword evidence="2" id="KW-1185">Reference proteome</keyword>
<evidence type="ECO:0008006" key="3">
    <source>
        <dbReference type="Google" id="ProtNLM"/>
    </source>
</evidence>
<dbReference type="SUPFAM" id="SSF47789">
    <property type="entry name" value="C-terminal domain of RNA polymerase alpha subunit"/>
    <property type="match status" value="1"/>
</dbReference>
<reference evidence="1 2" key="1">
    <citation type="submission" date="2019-07" db="EMBL/GenBank/DDBJ databases">
        <title>Whole genome shotgun sequence of Microvirga aerophila NBRC 106136.</title>
        <authorList>
            <person name="Hosoyama A."/>
            <person name="Uohara A."/>
            <person name="Ohji S."/>
            <person name="Ichikawa N."/>
        </authorList>
    </citation>
    <scope>NUCLEOTIDE SEQUENCE [LARGE SCALE GENOMIC DNA]</scope>
    <source>
        <strain evidence="1 2">NBRC 106136</strain>
    </source>
</reference>
<gene>
    <name evidence="1" type="ORF">MAE02_60340</name>
</gene>
<organism evidence="1 2">
    <name type="scientific">Microvirga aerophila</name>
    <dbReference type="NCBI Taxonomy" id="670291"/>
    <lineage>
        <taxon>Bacteria</taxon>
        <taxon>Pseudomonadati</taxon>
        <taxon>Pseudomonadota</taxon>
        <taxon>Alphaproteobacteria</taxon>
        <taxon>Hyphomicrobiales</taxon>
        <taxon>Methylobacteriaceae</taxon>
        <taxon>Microvirga</taxon>
    </lineage>
</organism>